<comment type="caution">
    <text evidence="1">The sequence shown here is derived from an EMBL/GenBank/DDBJ whole genome shotgun (WGS) entry which is preliminary data.</text>
</comment>
<dbReference type="AlphaFoldDB" id="A0A226QT50"/>
<evidence type="ECO:0000313" key="1">
    <source>
        <dbReference type="EMBL" id="OXB94867.1"/>
    </source>
</evidence>
<dbReference type="Pfam" id="PF06868">
    <property type="entry name" value="DUF1257"/>
    <property type="match status" value="1"/>
</dbReference>
<proteinExistence type="predicted"/>
<gene>
    <name evidence="1" type="ORF">B9L23_08370</name>
</gene>
<dbReference type="Proteomes" id="UP000198394">
    <property type="component" value="Unassembled WGS sequence"/>
</dbReference>
<reference evidence="1 2" key="1">
    <citation type="submission" date="2017-04" db="EMBL/GenBank/DDBJ databases">
        <title>The genome sequence of Parageobacillus galactosidasius DSM 18751.</title>
        <authorList>
            <person name="Ramaloko W.T."/>
            <person name="Koen N."/>
            <person name="Polliack S."/>
            <person name="Aliyu H."/>
            <person name="Lebre P."/>
            <person name="Mohr T."/>
            <person name="Oswald F."/>
            <person name="Zwick M."/>
            <person name="Neumann A."/>
            <person name="Syldatk C."/>
            <person name="Cowan D."/>
            <person name="De Maayer P."/>
        </authorList>
    </citation>
    <scope>NUCLEOTIDE SEQUENCE [LARGE SCALE GENOMIC DNA]</scope>
    <source>
        <strain evidence="1 2">DSM 18751</strain>
    </source>
</reference>
<protein>
    <recommendedName>
        <fullName evidence="3">DUF1257 domain-containing protein</fullName>
    </recommendedName>
</protein>
<sequence>MSHFAVYTCNVQNMDYVKRGLLEMGLDYRENVVIEDWYGQKRHAELAVMKDGELLPLGWVRNEKTNELELQADWFKIPFGQKQFTDKISQLHSKYHVLQVCEENRWHVDEDSITVNENGEIEILAVQFA</sequence>
<accession>A0A226QT50</accession>
<evidence type="ECO:0000313" key="2">
    <source>
        <dbReference type="Proteomes" id="UP000198394"/>
    </source>
</evidence>
<dbReference type="EMBL" id="NDYL01000001">
    <property type="protein sequence ID" value="OXB94867.1"/>
    <property type="molecule type" value="Genomic_DNA"/>
</dbReference>
<name>A0A226QT50_9BACL</name>
<dbReference type="RefSeq" id="WP_089097322.1">
    <property type="nucleotide sequence ID" value="NZ_NDYL01000001.1"/>
</dbReference>
<keyword evidence="2" id="KW-1185">Reference proteome</keyword>
<evidence type="ECO:0008006" key="3">
    <source>
        <dbReference type="Google" id="ProtNLM"/>
    </source>
</evidence>
<organism evidence="1 2">
    <name type="scientific">Parageobacillus galactosidasius</name>
    <dbReference type="NCBI Taxonomy" id="883812"/>
    <lineage>
        <taxon>Bacteria</taxon>
        <taxon>Bacillati</taxon>
        <taxon>Bacillota</taxon>
        <taxon>Bacilli</taxon>
        <taxon>Bacillales</taxon>
        <taxon>Anoxybacillaceae</taxon>
        <taxon>Parageobacillus</taxon>
    </lineage>
</organism>
<dbReference type="InterPro" id="IPR009666">
    <property type="entry name" value="Uncharacterised_Ycf35"/>
</dbReference>